<evidence type="ECO:0000256" key="2">
    <source>
        <dbReference type="ARBA" id="ARBA00011984"/>
    </source>
</evidence>
<keyword evidence="3" id="KW-0378">Hydrolase</keyword>
<gene>
    <name evidence="7" type="ORF">KIPB_012054</name>
</gene>
<evidence type="ECO:0000313" key="8">
    <source>
        <dbReference type="Proteomes" id="UP000265618"/>
    </source>
</evidence>
<feature type="non-terminal residue" evidence="7">
    <location>
        <position position="1"/>
    </location>
</feature>
<dbReference type="EMBL" id="BDIP01005171">
    <property type="protein sequence ID" value="GIQ89555.1"/>
    <property type="molecule type" value="Genomic_DNA"/>
</dbReference>
<keyword evidence="8" id="KW-1185">Reference proteome</keyword>
<feature type="signal peptide" evidence="6">
    <location>
        <begin position="1"/>
        <end position="19"/>
    </location>
</feature>
<dbReference type="InterPro" id="IPR001806">
    <property type="entry name" value="Small_GTPase"/>
</dbReference>
<comment type="caution">
    <text evidence="7">The sequence shown here is derived from an EMBL/GenBank/DDBJ whole genome shotgun (WGS) entry which is preliminary data.</text>
</comment>
<dbReference type="GO" id="GO:0003925">
    <property type="term" value="F:G protein activity"/>
    <property type="evidence" value="ECO:0007669"/>
    <property type="project" value="UniProtKB-EC"/>
</dbReference>
<comment type="similarity">
    <text evidence="1">Belongs to the small GTPase superfamily. Ras family.</text>
</comment>
<feature type="region of interest" description="Disordered" evidence="5">
    <location>
        <begin position="161"/>
        <end position="188"/>
    </location>
</feature>
<feature type="chain" id="PRO_5039948195" description="small monomeric GTPase" evidence="6">
    <location>
        <begin position="20"/>
        <end position="250"/>
    </location>
</feature>
<evidence type="ECO:0000256" key="4">
    <source>
        <dbReference type="ARBA" id="ARBA00048098"/>
    </source>
</evidence>
<accession>A0A9K3D6Y1</accession>
<protein>
    <recommendedName>
        <fullName evidence="2">small monomeric GTPase</fullName>
        <ecNumber evidence="2">3.6.5.2</ecNumber>
    </recommendedName>
</protein>
<dbReference type="SMART" id="SM00173">
    <property type="entry name" value="RAS"/>
    <property type="match status" value="1"/>
</dbReference>
<dbReference type="OrthoDB" id="425011at2759"/>
<dbReference type="AlphaFoldDB" id="A0A9K3D6Y1"/>
<evidence type="ECO:0000256" key="1">
    <source>
        <dbReference type="ARBA" id="ARBA00008344"/>
    </source>
</evidence>
<dbReference type="InterPro" id="IPR027417">
    <property type="entry name" value="P-loop_NTPase"/>
</dbReference>
<keyword evidence="6" id="KW-0732">Signal</keyword>
<dbReference type="PROSITE" id="PS51419">
    <property type="entry name" value="RAB"/>
    <property type="match status" value="1"/>
</dbReference>
<proteinExistence type="inferred from homology"/>
<dbReference type="GO" id="GO:0005525">
    <property type="term" value="F:GTP binding"/>
    <property type="evidence" value="ECO:0007669"/>
    <property type="project" value="InterPro"/>
</dbReference>
<dbReference type="SMART" id="SM00175">
    <property type="entry name" value="RAB"/>
    <property type="match status" value="1"/>
</dbReference>
<reference evidence="7 8" key="1">
    <citation type="journal article" date="2018" name="PLoS ONE">
        <title>The draft genome of Kipferlia bialata reveals reductive genome evolution in fornicate parasites.</title>
        <authorList>
            <person name="Tanifuji G."/>
            <person name="Takabayashi S."/>
            <person name="Kume K."/>
            <person name="Takagi M."/>
            <person name="Nakayama T."/>
            <person name="Kamikawa R."/>
            <person name="Inagaki Y."/>
            <person name="Hashimoto T."/>
        </authorList>
    </citation>
    <scope>NUCLEOTIDE SEQUENCE [LARGE SCALE GENOMIC DNA]</scope>
    <source>
        <strain evidence="7">NY0173</strain>
    </source>
</reference>
<sequence length="250" mass="26772">FSLAVYLLAGCRGVGLTSALCQIVDGDMGRYDTRMLDAIDMDRCTLTLSNGTSVSVTVMPIAPGYPSKVVASMVYDNRGTHAKGALLLYDVCDRVSYENAQYVLSAVSDVTVGHNHQNLILVGNKADRGAEREVSYAEARGYADQMAIGYAEVSVLQGVTETGRDDGGTCSRSDGTIGTSTDIDNEANDASHQYPSIQYVFSRVVHTVYEAHKDAPVETWEPEGEDTTVDIGSTSGDMGAVMEKPRCVAM</sequence>
<comment type="catalytic activity">
    <reaction evidence="4">
        <text>GTP + H2O = GDP + phosphate + H(+)</text>
        <dbReference type="Rhea" id="RHEA:19669"/>
        <dbReference type="ChEBI" id="CHEBI:15377"/>
        <dbReference type="ChEBI" id="CHEBI:15378"/>
        <dbReference type="ChEBI" id="CHEBI:37565"/>
        <dbReference type="ChEBI" id="CHEBI:43474"/>
        <dbReference type="ChEBI" id="CHEBI:58189"/>
        <dbReference type="EC" id="3.6.5.2"/>
    </reaction>
</comment>
<dbReference type="Pfam" id="PF00071">
    <property type="entry name" value="Ras"/>
    <property type="match status" value="1"/>
</dbReference>
<dbReference type="Proteomes" id="UP000265618">
    <property type="component" value="Unassembled WGS sequence"/>
</dbReference>
<evidence type="ECO:0000256" key="6">
    <source>
        <dbReference type="SAM" id="SignalP"/>
    </source>
</evidence>
<evidence type="ECO:0000256" key="3">
    <source>
        <dbReference type="ARBA" id="ARBA00022801"/>
    </source>
</evidence>
<organism evidence="7 8">
    <name type="scientific">Kipferlia bialata</name>
    <dbReference type="NCBI Taxonomy" id="797122"/>
    <lineage>
        <taxon>Eukaryota</taxon>
        <taxon>Metamonada</taxon>
        <taxon>Carpediemonas-like organisms</taxon>
        <taxon>Kipferlia</taxon>
    </lineage>
</organism>
<dbReference type="PANTHER" id="PTHR45704">
    <property type="entry name" value="RAS-LIKE FAMILY MEMBER 11"/>
    <property type="match status" value="1"/>
</dbReference>
<dbReference type="Gene3D" id="3.40.50.300">
    <property type="entry name" value="P-loop containing nucleotide triphosphate hydrolases"/>
    <property type="match status" value="1"/>
</dbReference>
<dbReference type="EC" id="3.6.5.2" evidence="2"/>
<feature type="region of interest" description="Disordered" evidence="5">
    <location>
        <begin position="219"/>
        <end position="238"/>
    </location>
</feature>
<evidence type="ECO:0000256" key="5">
    <source>
        <dbReference type="SAM" id="MobiDB-lite"/>
    </source>
</evidence>
<feature type="compositionally biased region" description="Polar residues" evidence="5">
    <location>
        <begin position="170"/>
        <end position="188"/>
    </location>
</feature>
<name>A0A9K3D6Y1_9EUKA</name>
<dbReference type="SUPFAM" id="SSF52540">
    <property type="entry name" value="P-loop containing nucleoside triphosphate hydrolases"/>
    <property type="match status" value="1"/>
</dbReference>
<evidence type="ECO:0000313" key="7">
    <source>
        <dbReference type="EMBL" id="GIQ89555.1"/>
    </source>
</evidence>
<dbReference type="InterPro" id="IPR051065">
    <property type="entry name" value="Ras-related_GTPase"/>
</dbReference>